<dbReference type="InterPro" id="IPR017441">
    <property type="entry name" value="Protein_kinase_ATP_BS"/>
</dbReference>
<dbReference type="OMA" id="WFCFFIQ"/>
<keyword evidence="5 6" id="KW-0067">ATP-binding</keyword>
<reference evidence="8 9" key="1">
    <citation type="submission" date="2017-09" db="EMBL/GenBank/DDBJ databases">
        <authorList>
            <consortium name="International Durum Wheat Genome Sequencing Consortium (IDWGSC)"/>
            <person name="Milanesi L."/>
        </authorList>
    </citation>
    <scope>NUCLEOTIDE SEQUENCE [LARGE SCALE GENOMIC DNA]</scope>
    <source>
        <strain evidence="9">cv. Svevo</strain>
    </source>
</reference>
<feature type="domain" description="Protein kinase" evidence="7">
    <location>
        <begin position="43"/>
        <end position="329"/>
    </location>
</feature>
<keyword evidence="2" id="KW-0808">Transferase</keyword>
<evidence type="ECO:0000256" key="4">
    <source>
        <dbReference type="ARBA" id="ARBA00022777"/>
    </source>
</evidence>
<dbReference type="InterPro" id="IPR001245">
    <property type="entry name" value="Ser-Thr/Tyr_kinase_cat_dom"/>
</dbReference>
<keyword evidence="9" id="KW-1185">Reference proteome</keyword>
<gene>
    <name evidence="8" type="ORF">TRITD_7Av1G270980</name>
</gene>
<dbReference type="EC" id="2.7.11.1" evidence="1"/>
<dbReference type="PROSITE" id="PS00107">
    <property type="entry name" value="PROTEIN_KINASE_ATP"/>
    <property type="match status" value="1"/>
</dbReference>
<evidence type="ECO:0000259" key="7">
    <source>
        <dbReference type="PROSITE" id="PS50011"/>
    </source>
</evidence>
<keyword evidence="3 6" id="KW-0547">Nucleotide-binding</keyword>
<dbReference type="GO" id="GO:0004674">
    <property type="term" value="F:protein serine/threonine kinase activity"/>
    <property type="evidence" value="ECO:0007669"/>
    <property type="project" value="UniProtKB-EC"/>
</dbReference>
<dbReference type="Gene3D" id="1.10.510.10">
    <property type="entry name" value="Transferase(Phosphotransferase) domain 1"/>
    <property type="match status" value="1"/>
</dbReference>
<dbReference type="InterPro" id="IPR050823">
    <property type="entry name" value="Plant_Ser_Thr_Prot_Kinase"/>
</dbReference>
<dbReference type="AlphaFoldDB" id="A0A9R0ZQX4"/>
<dbReference type="Proteomes" id="UP000324705">
    <property type="component" value="Chromosome 7A"/>
</dbReference>
<evidence type="ECO:0000256" key="3">
    <source>
        <dbReference type="ARBA" id="ARBA00022741"/>
    </source>
</evidence>
<dbReference type="PANTHER" id="PTHR45621">
    <property type="entry name" value="OS01G0588500 PROTEIN-RELATED"/>
    <property type="match status" value="1"/>
</dbReference>
<dbReference type="GO" id="GO:0005524">
    <property type="term" value="F:ATP binding"/>
    <property type="evidence" value="ECO:0007669"/>
    <property type="project" value="UniProtKB-UniRule"/>
</dbReference>
<evidence type="ECO:0000256" key="6">
    <source>
        <dbReference type="PROSITE-ProRule" id="PRU10141"/>
    </source>
</evidence>
<dbReference type="Gramene" id="TRITD7Av1G270980.1">
    <property type="protein sequence ID" value="TRITD7Av1G270980.1"/>
    <property type="gene ID" value="TRITD7Av1G270980"/>
</dbReference>
<proteinExistence type="predicted"/>
<dbReference type="InterPro" id="IPR000719">
    <property type="entry name" value="Prot_kinase_dom"/>
</dbReference>
<evidence type="ECO:0000313" key="8">
    <source>
        <dbReference type="EMBL" id="VAI81353.1"/>
    </source>
</evidence>
<name>A0A9R0ZQX4_TRITD</name>
<protein>
    <recommendedName>
        <fullName evidence="1">non-specific serine/threonine protein kinase</fullName>
        <ecNumber evidence="1">2.7.11.1</ecNumber>
    </recommendedName>
</protein>
<keyword evidence="4" id="KW-0418">Kinase</keyword>
<dbReference type="FunFam" id="3.30.200.20:FF:000228">
    <property type="entry name" value="Serine/threonine-protein kinase BIK1"/>
    <property type="match status" value="1"/>
</dbReference>
<evidence type="ECO:0000313" key="9">
    <source>
        <dbReference type="Proteomes" id="UP000324705"/>
    </source>
</evidence>
<accession>A0A9R0ZQX4</accession>
<sequence>MANCFRRPSTTVPAAPRSDDEILHPANLRSFTFKDLKKATRNFRPDSMLGEGGFGSVFKGWVDEASFAPASPGTGMPIAIKKLNQESFQIHKEWLDEASHLGRLSHPNLVKQLGYCLEDEQHLLVYEFMPQGSLESHLYRRASHLQPLSWDLRMKVALGAAKGLAFLHSDKANVIYGDFKTSDILLDSSYNAKLSDFGKRKEEPTVDPGFYIDELPSYYAKRLSDLGLSTEDPTAESNVYSFGVVLLEILAGRRRLDRNRPSGEQDLVEWARPHLRSKRQISQILDARLGGQYSLFGAQKAAALALKCLCCNLSVRPSMEQVVAALEQLQDTKEAAVSDQGKANGGGACGFVRKFGGLPWFCFFIQKGYD</sequence>
<dbReference type="PROSITE" id="PS50011">
    <property type="entry name" value="PROTEIN_KINASE_DOM"/>
    <property type="match status" value="1"/>
</dbReference>
<dbReference type="Pfam" id="PF07714">
    <property type="entry name" value="PK_Tyr_Ser-Thr"/>
    <property type="match status" value="1"/>
</dbReference>
<feature type="binding site" evidence="6">
    <location>
        <position position="82"/>
    </location>
    <ligand>
        <name>ATP</name>
        <dbReference type="ChEBI" id="CHEBI:30616"/>
    </ligand>
</feature>
<organism evidence="8 9">
    <name type="scientific">Triticum turgidum subsp. durum</name>
    <name type="common">Durum wheat</name>
    <name type="synonym">Triticum durum</name>
    <dbReference type="NCBI Taxonomy" id="4567"/>
    <lineage>
        <taxon>Eukaryota</taxon>
        <taxon>Viridiplantae</taxon>
        <taxon>Streptophyta</taxon>
        <taxon>Embryophyta</taxon>
        <taxon>Tracheophyta</taxon>
        <taxon>Spermatophyta</taxon>
        <taxon>Magnoliopsida</taxon>
        <taxon>Liliopsida</taxon>
        <taxon>Poales</taxon>
        <taxon>Poaceae</taxon>
        <taxon>BOP clade</taxon>
        <taxon>Pooideae</taxon>
        <taxon>Triticodae</taxon>
        <taxon>Triticeae</taxon>
        <taxon>Triticinae</taxon>
        <taxon>Triticum</taxon>
    </lineage>
</organism>
<evidence type="ECO:0000256" key="2">
    <source>
        <dbReference type="ARBA" id="ARBA00022679"/>
    </source>
</evidence>
<dbReference type="Gene3D" id="3.30.200.20">
    <property type="entry name" value="Phosphorylase Kinase, domain 1"/>
    <property type="match status" value="1"/>
</dbReference>
<evidence type="ECO:0000256" key="1">
    <source>
        <dbReference type="ARBA" id="ARBA00012513"/>
    </source>
</evidence>
<dbReference type="InterPro" id="IPR011009">
    <property type="entry name" value="Kinase-like_dom_sf"/>
</dbReference>
<evidence type="ECO:0000256" key="5">
    <source>
        <dbReference type="ARBA" id="ARBA00022840"/>
    </source>
</evidence>
<dbReference type="SUPFAM" id="SSF56112">
    <property type="entry name" value="Protein kinase-like (PK-like)"/>
    <property type="match status" value="1"/>
</dbReference>
<dbReference type="EMBL" id="LT934123">
    <property type="protein sequence ID" value="VAI81353.1"/>
    <property type="molecule type" value="Genomic_DNA"/>
</dbReference>